<evidence type="ECO:0000313" key="2">
    <source>
        <dbReference type="Proteomes" id="UP001208570"/>
    </source>
</evidence>
<gene>
    <name evidence="1" type="ORF">LSH36_428g02015</name>
</gene>
<dbReference type="EMBL" id="JAODUP010000428">
    <property type="protein sequence ID" value="KAK2149976.1"/>
    <property type="molecule type" value="Genomic_DNA"/>
</dbReference>
<name>A0AAD9JCC8_9ANNE</name>
<sequence>MEMPAGVTNDSRSINPPNRLYELIGRFARPHKKDHNIDSTLYITKLIE</sequence>
<dbReference type="AlphaFoldDB" id="A0AAD9JCC8"/>
<accession>A0AAD9JCC8</accession>
<reference evidence="1" key="1">
    <citation type="journal article" date="2023" name="Mol. Biol. Evol.">
        <title>Third-Generation Sequencing Reveals the Adaptive Role of the Epigenome in Three Deep-Sea Polychaetes.</title>
        <authorList>
            <person name="Perez M."/>
            <person name="Aroh O."/>
            <person name="Sun Y."/>
            <person name="Lan Y."/>
            <person name="Juniper S.K."/>
            <person name="Young C.R."/>
            <person name="Angers B."/>
            <person name="Qian P.Y."/>
        </authorList>
    </citation>
    <scope>NUCLEOTIDE SEQUENCE</scope>
    <source>
        <strain evidence="1">P08H-3</strain>
    </source>
</reference>
<proteinExistence type="predicted"/>
<protein>
    <submittedName>
        <fullName evidence="1">Uncharacterized protein</fullName>
    </submittedName>
</protein>
<evidence type="ECO:0000313" key="1">
    <source>
        <dbReference type="EMBL" id="KAK2149976.1"/>
    </source>
</evidence>
<keyword evidence="2" id="KW-1185">Reference proteome</keyword>
<organism evidence="1 2">
    <name type="scientific">Paralvinella palmiformis</name>
    <dbReference type="NCBI Taxonomy" id="53620"/>
    <lineage>
        <taxon>Eukaryota</taxon>
        <taxon>Metazoa</taxon>
        <taxon>Spiralia</taxon>
        <taxon>Lophotrochozoa</taxon>
        <taxon>Annelida</taxon>
        <taxon>Polychaeta</taxon>
        <taxon>Sedentaria</taxon>
        <taxon>Canalipalpata</taxon>
        <taxon>Terebellida</taxon>
        <taxon>Terebelliformia</taxon>
        <taxon>Alvinellidae</taxon>
        <taxon>Paralvinella</taxon>
    </lineage>
</organism>
<comment type="caution">
    <text evidence="1">The sequence shown here is derived from an EMBL/GenBank/DDBJ whole genome shotgun (WGS) entry which is preliminary data.</text>
</comment>
<dbReference type="Proteomes" id="UP001208570">
    <property type="component" value="Unassembled WGS sequence"/>
</dbReference>